<dbReference type="GO" id="GO:0008234">
    <property type="term" value="F:cysteine-type peptidase activity"/>
    <property type="evidence" value="ECO:0007669"/>
    <property type="project" value="UniProtKB-KW"/>
</dbReference>
<dbReference type="PANTHER" id="PTHR47053">
    <property type="entry name" value="MUREIN DD-ENDOPEPTIDASE MEPH-RELATED"/>
    <property type="match status" value="1"/>
</dbReference>
<feature type="domain" description="NlpC/P60" evidence="5">
    <location>
        <begin position="184"/>
        <end position="313"/>
    </location>
</feature>
<accession>A0A0D5NNC1</accession>
<dbReference type="AlphaFoldDB" id="A0A0D5NNC1"/>
<keyword evidence="2" id="KW-0645">Protease</keyword>
<gene>
    <name evidence="6" type="ORF">VN24_22090</name>
</gene>
<dbReference type="Gene3D" id="2.30.30.40">
    <property type="entry name" value="SH3 Domains"/>
    <property type="match status" value="2"/>
</dbReference>
<evidence type="ECO:0000313" key="7">
    <source>
        <dbReference type="Proteomes" id="UP000032633"/>
    </source>
</evidence>
<evidence type="ECO:0000256" key="4">
    <source>
        <dbReference type="ARBA" id="ARBA00022807"/>
    </source>
</evidence>
<keyword evidence="4" id="KW-0788">Thiol protease</keyword>
<dbReference type="PANTHER" id="PTHR47053:SF3">
    <property type="entry name" value="GAMMA-D-GLUTAMYL-L-LYSINE DIPEPTIDYL-PEPTIDASE"/>
    <property type="match status" value="1"/>
</dbReference>
<dbReference type="PATRIC" id="fig|1126833.4.peg.4854"/>
<dbReference type="GO" id="GO:0006508">
    <property type="term" value="P:proteolysis"/>
    <property type="evidence" value="ECO:0007669"/>
    <property type="project" value="UniProtKB-KW"/>
</dbReference>
<keyword evidence="3" id="KW-0378">Hydrolase</keyword>
<organism evidence="6 7">
    <name type="scientific">Paenibacillus beijingensis</name>
    <dbReference type="NCBI Taxonomy" id="1126833"/>
    <lineage>
        <taxon>Bacteria</taxon>
        <taxon>Bacillati</taxon>
        <taxon>Bacillota</taxon>
        <taxon>Bacilli</taxon>
        <taxon>Bacillales</taxon>
        <taxon>Paenibacillaceae</taxon>
        <taxon>Paenibacillus</taxon>
    </lineage>
</organism>
<evidence type="ECO:0000259" key="5">
    <source>
        <dbReference type="PROSITE" id="PS51935"/>
    </source>
</evidence>
<evidence type="ECO:0000313" key="6">
    <source>
        <dbReference type="EMBL" id="AJY76766.1"/>
    </source>
</evidence>
<dbReference type="Gene3D" id="3.90.1720.10">
    <property type="entry name" value="endopeptidase domain like (from Nostoc punctiforme)"/>
    <property type="match status" value="1"/>
</dbReference>
<dbReference type="KEGG" id="pbj:VN24_22090"/>
<dbReference type="HOGENOM" id="CLU_016043_13_2_9"/>
<dbReference type="Proteomes" id="UP000032633">
    <property type="component" value="Chromosome"/>
</dbReference>
<name>A0A0D5NNC1_9BACL</name>
<dbReference type="InterPro" id="IPR057812">
    <property type="entry name" value="SH3_YKFC_2nd"/>
</dbReference>
<dbReference type="PROSITE" id="PS51935">
    <property type="entry name" value="NLPC_P60"/>
    <property type="match status" value="1"/>
</dbReference>
<dbReference type="EMBL" id="CP011058">
    <property type="protein sequence ID" value="AJY76766.1"/>
    <property type="molecule type" value="Genomic_DNA"/>
</dbReference>
<reference evidence="6 7" key="1">
    <citation type="journal article" date="2015" name="J. Biotechnol.">
        <title>Complete genome sequence of Paenibacillus beijingensis 7188(T) (=DSM 24997(T)), a novel rhizobacterium from jujube garden soil.</title>
        <authorList>
            <person name="Kwak Y."/>
            <person name="Shin J.H."/>
        </authorList>
    </citation>
    <scope>NUCLEOTIDE SEQUENCE [LARGE SCALE GENOMIC DNA]</scope>
    <source>
        <strain evidence="6 7">DSM 24997</strain>
    </source>
</reference>
<evidence type="ECO:0000256" key="3">
    <source>
        <dbReference type="ARBA" id="ARBA00022801"/>
    </source>
</evidence>
<proteinExistence type="inferred from homology"/>
<dbReference type="STRING" id="1126833.VN24_22090"/>
<dbReference type="InterPro" id="IPR000064">
    <property type="entry name" value="NLP_P60_dom"/>
</dbReference>
<dbReference type="SUPFAM" id="SSF54001">
    <property type="entry name" value="Cysteine proteinases"/>
    <property type="match status" value="1"/>
</dbReference>
<sequence>MNRLRQMTVAVSVATVWTEPDSPRRLDEPALGQPAQIAEWLSAMTIDDKLDLYNGNRVQTQILYGTDVLAAGERDGWVKVFVPEQATRKQSSGYPGWVPKRQLMERNDGPATETWAVVVSNRAPLSFQKSPNRGFELSFLTRLPVLKISGDKVIVHTPHGAAFLNKEHVRIHDKERASIDPPQGHPGIQIVRQGLRFLGLPYLWGGMSSFGYDCSGFAYNMLKSQGIVIPRDASDQAEQGNLVERSRLEPGDLLFFAYEEGKGRVHHVGIYAGDNRMLHSPDSKGCVEIVELNGYKLEREHCVSRRYWTPQKA</sequence>
<reference evidence="7" key="2">
    <citation type="submission" date="2015-03" db="EMBL/GenBank/DDBJ databases">
        <title>Genome sequence of Paenibacillus beijingensis strain DSM 24997T.</title>
        <authorList>
            <person name="Kwak Y."/>
            <person name="Shin J.-H."/>
        </authorList>
    </citation>
    <scope>NUCLEOTIDE SEQUENCE [LARGE SCALE GENOMIC DNA]</scope>
    <source>
        <strain evidence="7">DSM 24997</strain>
    </source>
</reference>
<keyword evidence="7" id="KW-1185">Reference proteome</keyword>
<dbReference type="RefSeq" id="WP_045672191.1">
    <property type="nucleotide sequence ID" value="NZ_CP011058.1"/>
</dbReference>
<dbReference type="OrthoDB" id="9813368at2"/>
<comment type="similarity">
    <text evidence="1">Belongs to the peptidase C40 family.</text>
</comment>
<dbReference type="Pfam" id="PF00877">
    <property type="entry name" value="NLPC_P60"/>
    <property type="match status" value="1"/>
</dbReference>
<evidence type="ECO:0000256" key="2">
    <source>
        <dbReference type="ARBA" id="ARBA00022670"/>
    </source>
</evidence>
<protein>
    <submittedName>
        <fullName evidence="6">Peptidase</fullName>
    </submittedName>
</protein>
<dbReference type="InterPro" id="IPR051202">
    <property type="entry name" value="Peptidase_C40"/>
</dbReference>
<dbReference type="InterPro" id="IPR038765">
    <property type="entry name" value="Papain-like_cys_pep_sf"/>
</dbReference>
<evidence type="ECO:0000256" key="1">
    <source>
        <dbReference type="ARBA" id="ARBA00007074"/>
    </source>
</evidence>
<dbReference type="Pfam" id="PF23795">
    <property type="entry name" value="SH3_YKFC_2nd"/>
    <property type="match status" value="1"/>
</dbReference>